<sequence>MIPQKIVREIEDIIQALRTEFGDNFLSLILYGSWAKGKARKDSDIDLLAIFKGVDKNVIK</sequence>
<reference evidence="2 3" key="1">
    <citation type="submission" date="2018-06" db="EMBL/GenBank/DDBJ databases">
        <title>Extensive metabolic versatility and redundancy in microbially diverse, dynamic hydrothermal sediments.</title>
        <authorList>
            <person name="Dombrowski N."/>
            <person name="Teske A."/>
            <person name="Baker B.J."/>
        </authorList>
    </citation>
    <scope>NUCLEOTIDE SEQUENCE [LARGE SCALE GENOMIC DNA]</scope>
    <source>
        <strain evidence="2">B47_G16</strain>
    </source>
</reference>
<accession>A0A497E3P7</accession>
<dbReference type="InterPro" id="IPR052548">
    <property type="entry name" value="Type_VII_TA_antitoxin"/>
</dbReference>
<name>A0A497E3P7_UNCAE</name>
<dbReference type="CDD" id="cd05403">
    <property type="entry name" value="NT_KNTase_like"/>
    <property type="match status" value="1"/>
</dbReference>
<dbReference type="Pfam" id="PF01909">
    <property type="entry name" value="NTP_transf_2"/>
    <property type="match status" value="1"/>
</dbReference>
<evidence type="ECO:0000313" key="2">
    <source>
        <dbReference type="EMBL" id="RLE09235.1"/>
    </source>
</evidence>
<dbReference type="PANTHER" id="PTHR33933">
    <property type="entry name" value="NUCLEOTIDYLTRANSFERASE"/>
    <property type="match status" value="1"/>
</dbReference>
<dbReference type="InterPro" id="IPR002934">
    <property type="entry name" value="Polymerase_NTP_transf_dom"/>
</dbReference>
<proteinExistence type="predicted"/>
<organism evidence="2 3">
    <name type="scientific">Aerophobetes bacterium</name>
    <dbReference type="NCBI Taxonomy" id="2030807"/>
    <lineage>
        <taxon>Bacteria</taxon>
        <taxon>Candidatus Aerophobota</taxon>
    </lineage>
</organism>
<comment type="caution">
    <text evidence="2">The sequence shown here is derived from an EMBL/GenBank/DDBJ whole genome shotgun (WGS) entry which is preliminary data.</text>
</comment>
<protein>
    <recommendedName>
        <fullName evidence="1">Polymerase nucleotidyl transferase domain-containing protein</fullName>
    </recommendedName>
</protein>
<dbReference type="Gene3D" id="3.30.460.10">
    <property type="entry name" value="Beta Polymerase, domain 2"/>
    <property type="match status" value="1"/>
</dbReference>
<dbReference type="InterPro" id="IPR043519">
    <property type="entry name" value="NT_sf"/>
</dbReference>
<dbReference type="GO" id="GO:0016779">
    <property type="term" value="F:nucleotidyltransferase activity"/>
    <property type="evidence" value="ECO:0007669"/>
    <property type="project" value="InterPro"/>
</dbReference>
<dbReference type="AlphaFoldDB" id="A0A497E3P7"/>
<evidence type="ECO:0000259" key="1">
    <source>
        <dbReference type="Pfam" id="PF01909"/>
    </source>
</evidence>
<evidence type="ECO:0000313" key="3">
    <source>
        <dbReference type="Proteomes" id="UP000279422"/>
    </source>
</evidence>
<feature type="domain" description="Polymerase nucleotidyl transferase" evidence="1">
    <location>
        <begin position="11"/>
        <end position="54"/>
    </location>
</feature>
<dbReference type="PANTHER" id="PTHR33933:SF1">
    <property type="entry name" value="PROTEIN ADENYLYLTRANSFERASE MNTA-RELATED"/>
    <property type="match status" value="1"/>
</dbReference>
<dbReference type="Proteomes" id="UP000279422">
    <property type="component" value="Unassembled WGS sequence"/>
</dbReference>
<gene>
    <name evidence="2" type="ORF">DRJ00_04750</name>
</gene>
<dbReference type="SUPFAM" id="SSF81301">
    <property type="entry name" value="Nucleotidyltransferase"/>
    <property type="match status" value="1"/>
</dbReference>
<feature type="non-terminal residue" evidence="2">
    <location>
        <position position="60"/>
    </location>
</feature>
<dbReference type="EMBL" id="QMPZ01000055">
    <property type="protein sequence ID" value="RLE09235.1"/>
    <property type="molecule type" value="Genomic_DNA"/>
</dbReference>